<feature type="region of interest" description="Disordered" evidence="2">
    <location>
        <begin position="637"/>
        <end position="676"/>
    </location>
</feature>
<dbReference type="AlphaFoldDB" id="A0A9W3B9Q7"/>
<feature type="repeat" description="WD" evidence="1">
    <location>
        <begin position="117"/>
        <end position="149"/>
    </location>
</feature>
<feature type="compositionally biased region" description="Polar residues" evidence="2">
    <location>
        <begin position="651"/>
        <end position="676"/>
    </location>
</feature>
<accession>A0A9W3B9Q7</accession>
<keyword evidence="1" id="KW-0853">WD repeat</keyword>
<reference evidence="5 6" key="1">
    <citation type="submission" date="2025-04" db="UniProtKB">
        <authorList>
            <consortium name="RefSeq"/>
        </authorList>
    </citation>
    <scope>IDENTIFICATION</scope>
</reference>
<evidence type="ECO:0000259" key="3">
    <source>
        <dbReference type="PROSITE" id="PS50181"/>
    </source>
</evidence>
<evidence type="ECO:0000256" key="2">
    <source>
        <dbReference type="SAM" id="MobiDB-lite"/>
    </source>
</evidence>
<dbReference type="Pfam" id="PF00400">
    <property type="entry name" value="WD40"/>
    <property type="match status" value="2"/>
</dbReference>
<evidence type="ECO:0000256" key="1">
    <source>
        <dbReference type="PROSITE-ProRule" id="PRU00221"/>
    </source>
</evidence>
<dbReference type="GO" id="GO:0016567">
    <property type="term" value="P:protein ubiquitination"/>
    <property type="evidence" value="ECO:0007669"/>
    <property type="project" value="InterPro"/>
</dbReference>
<dbReference type="InterPro" id="IPR001680">
    <property type="entry name" value="WD40_rpt"/>
</dbReference>
<dbReference type="RefSeq" id="XP_055896181.1">
    <property type="nucleotide sequence ID" value="XM_056040206.1"/>
</dbReference>
<feature type="domain" description="F-box" evidence="3">
    <location>
        <begin position="32"/>
        <end position="78"/>
    </location>
</feature>
<evidence type="ECO:0000313" key="7">
    <source>
        <dbReference type="RefSeq" id="XP_055896178.1"/>
    </source>
</evidence>
<organism evidence="4 7">
    <name type="scientific">Biomphalaria glabrata</name>
    <name type="common">Bloodfluke planorb</name>
    <name type="synonym">Freshwater snail</name>
    <dbReference type="NCBI Taxonomy" id="6526"/>
    <lineage>
        <taxon>Eukaryota</taxon>
        <taxon>Metazoa</taxon>
        <taxon>Spiralia</taxon>
        <taxon>Lophotrochozoa</taxon>
        <taxon>Mollusca</taxon>
        <taxon>Gastropoda</taxon>
        <taxon>Heterobranchia</taxon>
        <taxon>Euthyneura</taxon>
        <taxon>Panpulmonata</taxon>
        <taxon>Hygrophila</taxon>
        <taxon>Lymnaeoidea</taxon>
        <taxon>Planorbidae</taxon>
        <taxon>Biomphalaria</taxon>
    </lineage>
</organism>
<dbReference type="InterPro" id="IPR001810">
    <property type="entry name" value="F-box_dom"/>
</dbReference>
<feature type="compositionally biased region" description="Polar residues" evidence="2">
    <location>
        <begin position="532"/>
        <end position="550"/>
    </location>
</feature>
<dbReference type="SMART" id="SM00256">
    <property type="entry name" value="FBOX"/>
    <property type="match status" value="1"/>
</dbReference>
<dbReference type="PROSITE" id="PS50082">
    <property type="entry name" value="WD_REPEATS_2"/>
    <property type="match status" value="2"/>
</dbReference>
<dbReference type="Proteomes" id="UP001165740">
    <property type="component" value="Chromosome 9"/>
</dbReference>
<dbReference type="SMART" id="SM00320">
    <property type="entry name" value="WD40"/>
    <property type="match status" value="3"/>
</dbReference>
<dbReference type="InterPro" id="IPR036047">
    <property type="entry name" value="F-box-like_dom_sf"/>
</dbReference>
<dbReference type="Gene3D" id="2.130.10.10">
    <property type="entry name" value="YVTN repeat-like/Quinoprotein amine dehydrogenase"/>
    <property type="match status" value="2"/>
</dbReference>
<dbReference type="Gene3D" id="1.20.1280.50">
    <property type="match status" value="1"/>
</dbReference>
<dbReference type="SUPFAM" id="SSF81383">
    <property type="entry name" value="F-box domain"/>
    <property type="match status" value="1"/>
</dbReference>
<dbReference type="GeneID" id="106067110"/>
<feature type="region of interest" description="Disordered" evidence="2">
    <location>
        <begin position="532"/>
        <end position="558"/>
    </location>
</feature>
<dbReference type="OMA" id="DIIRAWG"/>
<dbReference type="PROSITE" id="PS50294">
    <property type="entry name" value="WD_REPEATS_REGION"/>
    <property type="match status" value="1"/>
</dbReference>
<proteinExistence type="predicted"/>
<gene>
    <name evidence="5 6 7 8" type="primary">LOC106067110</name>
</gene>
<dbReference type="SUPFAM" id="SSF50978">
    <property type="entry name" value="WD40 repeat-like"/>
    <property type="match status" value="1"/>
</dbReference>
<evidence type="ECO:0000313" key="5">
    <source>
        <dbReference type="RefSeq" id="XP_013081687.2"/>
    </source>
</evidence>
<feature type="repeat" description="WD" evidence="1">
    <location>
        <begin position="890"/>
        <end position="922"/>
    </location>
</feature>
<feature type="region of interest" description="Disordered" evidence="2">
    <location>
        <begin position="296"/>
        <end position="332"/>
    </location>
</feature>
<dbReference type="PANTHER" id="PTHR20995">
    <property type="entry name" value="F-BOX/WD REPEAT-CONTAINING PROTEIN 5"/>
    <property type="match status" value="1"/>
</dbReference>
<dbReference type="KEGG" id="bgt:106067110"/>
<evidence type="ECO:0000313" key="8">
    <source>
        <dbReference type="RefSeq" id="XP_055896181.1"/>
    </source>
</evidence>
<protein>
    <submittedName>
        <fullName evidence="5 6">F-box/WD repeat-containing protein 5-like</fullName>
    </submittedName>
</protein>
<dbReference type="Pfam" id="PF12937">
    <property type="entry name" value="F-box-like"/>
    <property type="match status" value="1"/>
</dbReference>
<dbReference type="InterPro" id="IPR042508">
    <property type="entry name" value="FBXW5"/>
</dbReference>
<dbReference type="RefSeq" id="XP_013081687.2">
    <property type="nucleotide sequence ID" value="XM_013226233.2"/>
</dbReference>
<dbReference type="RefSeq" id="XP_013081688.2">
    <property type="nucleotide sequence ID" value="XM_013226234.2"/>
</dbReference>
<keyword evidence="4" id="KW-1185">Reference proteome</keyword>
<sequence length="950" mass="105953">METSCKSLIQENQEARDMINDLDITFTCPVSSLHILEMPDSIFLHIFTYLPFSSIGAVSQVCSRWNRICYDELMWRSVFLRHFKLPSNTVMPQSAKSWRLEFKRLYYHTPAVLSEERKEHKDEVLHVSFSHDGTKFATCSKDGFFKVWQCTDPVQLLFKMDMKSTFSWKFTQFSQFNETDTCLLVSGVYFGRLSTSGEIAVFNLQDGYKMQCRVTNKPYDVFGAWYDNDHLLSGTLYWTGDFNSVSAVWLSKASQEVESEIESVSMVLYRFENVNSSSIRLLHVAEIDQAEQSSDCNMEKDLSLSASSSSLGPDQHQELASGGPQAEVKKHQKEAQRNCLLDKLLSKVIAEDEFDIENEDDTDVDDEDLNEIRISDQDFETCESSDSEICETAANVEMPDSNAVSISGTLQLGEFAHFKGNLSQTAGSDVHQADSSKTGASFQNSSNIELEQNNVMETFELELSDLPETQDQINGETSEDLDLRCCNLLSTLESSAAGEDDSSANLISLHSLPSHDSLDRSNSSHALLNFSHSAASSEQEPSLHPTSSQKPGVGQNIGSMLARAGSCDIWDSDEGAKREASGKRTNSLQFMKSHSFDDHVASCSKTSSGASSSTGSNSSWRDYYPIAVPCFESTQETPAFSDAGNPAEGNMSGNNISTFNTPSCPLSSTPDQRATKSMCTNSIATQTEGIASRASSFHSLSHMSHSSSLSPDLCTSTPREKLLIYTWGSETYIPHKIGIKRMRWSDFSKGEVTARRSSMLLPDVMENLHNMAGNRRDKPDVTIEMHGHIVGLSLSPDHKFLYVNCRPWPKNYIISDPQESPPLAQEVEISTIDLTNFNFVGPVLRSHKAYTHSDECFFLNLDVSEHYVASGAEDRQGYLWDRHYGVPLYRFPHRNVVNCVAINPQDPELLVTVSDDYTFKVWISRCKAKERAKRQASPDEPGICTSKSGV</sequence>
<dbReference type="RefSeq" id="XP_055896178.1">
    <property type="nucleotide sequence ID" value="XM_056040203.1"/>
</dbReference>
<evidence type="ECO:0000313" key="4">
    <source>
        <dbReference type="Proteomes" id="UP001165740"/>
    </source>
</evidence>
<name>A0A9W3B9Q7_BIOGL</name>
<dbReference type="InterPro" id="IPR036322">
    <property type="entry name" value="WD40_repeat_dom_sf"/>
</dbReference>
<dbReference type="GO" id="GO:0080008">
    <property type="term" value="C:Cul4-RING E3 ubiquitin ligase complex"/>
    <property type="evidence" value="ECO:0007669"/>
    <property type="project" value="InterPro"/>
</dbReference>
<dbReference type="InterPro" id="IPR015943">
    <property type="entry name" value="WD40/YVTN_repeat-like_dom_sf"/>
</dbReference>
<dbReference type="PROSITE" id="PS50181">
    <property type="entry name" value="FBOX"/>
    <property type="match status" value="1"/>
</dbReference>
<dbReference type="PANTHER" id="PTHR20995:SF17">
    <property type="entry name" value="F-BOX_WD REPEAT-CONTAINING PROTEIN 5"/>
    <property type="match status" value="1"/>
</dbReference>
<dbReference type="GO" id="GO:0019005">
    <property type="term" value="C:SCF ubiquitin ligase complex"/>
    <property type="evidence" value="ECO:0007669"/>
    <property type="project" value="InterPro"/>
</dbReference>
<dbReference type="OrthoDB" id="192402at2759"/>
<evidence type="ECO:0000313" key="6">
    <source>
        <dbReference type="RefSeq" id="XP_013081688.2"/>
    </source>
</evidence>